<proteinExistence type="predicted"/>
<dbReference type="KEGG" id="sfol:H3H32_18775"/>
<gene>
    <name evidence="2" type="ORF">H3H32_18775</name>
</gene>
<keyword evidence="3" id="KW-1185">Reference proteome</keyword>
<dbReference type="Proteomes" id="UP000515369">
    <property type="component" value="Chromosome"/>
</dbReference>
<dbReference type="AlphaFoldDB" id="A0A7G5H6P4"/>
<reference evidence="2 3" key="1">
    <citation type="submission" date="2020-07" db="EMBL/GenBank/DDBJ databases">
        <title>Spirosoma foliorum sp. nov., isolated from the leaves on the Nejang mountain Korea, Republic of.</title>
        <authorList>
            <person name="Ho H."/>
            <person name="Lee Y.-J."/>
            <person name="Nurcahyanto D.-A."/>
            <person name="Kim S.-G."/>
        </authorList>
    </citation>
    <scope>NUCLEOTIDE SEQUENCE [LARGE SCALE GENOMIC DNA]</scope>
    <source>
        <strain evidence="2 3">PL0136</strain>
    </source>
</reference>
<evidence type="ECO:0000256" key="1">
    <source>
        <dbReference type="SAM" id="Coils"/>
    </source>
</evidence>
<dbReference type="RefSeq" id="WP_182464179.1">
    <property type="nucleotide sequence ID" value="NZ_CP059732.1"/>
</dbReference>
<accession>A0A7G5H6P4</accession>
<name>A0A7G5H6P4_9BACT</name>
<organism evidence="2 3">
    <name type="scientific">Spirosoma foliorum</name>
    <dbReference type="NCBI Taxonomy" id="2710596"/>
    <lineage>
        <taxon>Bacteria</taxon>
        <taxon>Pseudomonadati</taxon>
        <taxon>Bacteroidota</taxon>
        <taxon>Cytophagia</taxon>
        <taxon>Cytophagales</taxon>
        <taxon>Cytophagaceae</taxon>
        <taxon>Spirosoma</taxon>
    </lineage>
</organism>
<dbReference type="EMBL" id="CP059732">
    <property type="protein sequence ID" value="QMW06786.1"/>
    <property type="molecule type" value="Genomic_DNA"/>
</dbReference>
<feature type="coiled-coil region" evidence="1">
    <location>
        <begin position="63"/>
        <end position="90"/>
    </location>
</feature>
<protein>
    <submittedName>
        <fullName evidence="2">Uncharacterized protein</fullName>
    </submittedName>
</protein>
<evidence type="ECO:0000313" key="2">
    <source>
        <dbReference type="EMBL" id="QMW06786.1"/>
    </source>
</evidence>
<sequence>MGRALYKSDLQSVDPTTHATILANWFEAVAAFYNHYNNLAPCANKYYLQKGLRSIKNRNPFLINKLRTLLSKMKQELKSLLLDLEQAETNNLDNCKQLAAHTRILNRLNREAETMRLLTSAESDN</sequence>
<evidence type="ECO:0000313" key="3">
    <source>
        <dbReference type="Proteomes" id="UP000515369"/>
    </source>
</evidence>
<keyword evidence="1" id="KW-0175">Coiled coil</keyword>